<dbReference type="VEuPathDB" id="TrichDB:TRFO_11787"/>
<name>A0A1J4J834_9EUKA</name>
<evidence type="ECO:0000313" key="2">
    <source>
        <dbReference type="Proteomes" id="UP000179807"/>
    </source>
</evidence>
<reference evidence="1" key="1">
    <citation type="submission" date="2016-10" db="EMBL/GenBank/DDBJ databases">
        <authorList>
            <person name="Benchimol M."/>
            <person name="Almeida L.G."/>
            <person name="Vasconcelos A.T."/>
            <person name="Perreira-Neves A."/>
            <person name="Rosa I.A."/>
            <person name="Tasca T."/>
            <person name="Bogo M.R."/>
            <person name="de Souza W."/>
        </authorList>
    </citation>
    <scope>NUCLEOTIDE SEQUENCE [LARGE SCALE GENOMIC DNA]</scope>
    <source>
        <strain evidence="1">K</strain>
    </source>
</reference>
<dbReference type="EMBL" id="MLAK01001404">
    <property type="protein sequence ID" value="OHS93388.1"/>
    <property type="molecule type" value="Genomic_DNA"/>
</dbReference>
<gene>
    <name evidence="1" type="ORF">TRFO_11787</name>
</gene>
<sequence length="529" mass="60353">MIFTLILCAKSLTLEYDQTLADGKGGVKLDWSDIEGFYTHFRILRYKNNESPQTISAMDFISGDTVKVLNVYPVGHNDRGIDKVTITYKNRDSDEEVSEEVFKSALLKIWMEGGKYTQNGQEYDFTPYGALISGTEEKQLIYVDKMPSDEFTQNEGYKQIWDYDVVMLGTWDTNNANTQTVNIGNQYTNQELDAYLKAGFGILFGHDTLGYRYGNNNSYGEFASRLNMKVGMWENSPKQGSAYDYNYSTSFWGANVTIKKEGLLTSYPWDIGGVGTKLRVPYSHTCAQLAFGDVWLDFEEFETEDSNKKLEEPKGEYADANFKFYLTSNNNIAMIQTGHKNCESTDDERKIIANTLFYLKQRSNKKDLIDNDARDYESPNNPTISFTNVLSSLITAQLYSDDVGTKYGYIIHCYNDVKAETPVYSTEIANITITSNIKGYYYLVNSEENAVNIDKSIFLFTSTGEVEIPNEELGINVYLHAFSVDNNGHESQIVTTRVPTMTNYFTQEFHPYSIYDAFNLMIFSIFMKE</sequence>
<evidence type="ECO:0008006" key="3">
    <source>
        <dbReference type="Google" id="ProtNLM"/>
    </source>
</evidence>
<comment type="caution">
    <text evidence="1">The sequence shown here is derived from an EMBL/GenBank/DDBJ whole genome shotgun (WGS) entry which is preliminary data.</text>
</comment>
<protein>
    <recommendedName>
        <fullName evidence="3">DUF5057 domain-containing protein</fullName>
    </recommendedName>
</protein>
<dbReference type="GeneID" id="94830940"/>
<dbReference type="AlphaFoldDB" id="A0A1J4J834"/>
<proteinExistence type="predicted"/>
<evidence type="ECO:0000313" key="1">
    <source>
        <dbReference type="EMBL" id="OHS93388.1"/>
    </source>
</evidence>
<dbReference type="OrthoDB" id="10598889at2759"/>
<accession>A0A1J4J834</accession>
<dbReference type="RefSeq" id="XP_068346525.1">
    <property type="nucleotide sequence ID" value="XM_068496236.1"/>
</dbReference>
<keyword evidence="2" id="KW-1185">Reference proteome</keyword>
<dbReference type="Proteomes" id="UP000179807">
    <property type="component" value="Unassembled WGS sequence"/>
</dbReference>
<organism evidence="1 2">
    <name type="scientific">Tritrichomonas foetus</name>
    <dbReference type="NCBI Taxonomy" id="1144522"/>
    <lineage>
        <taxon>Eukaryota</taxon>
        <taxon>Metamonada</taxon>
        <taxon>Parabasalia</taxon>
        <taxon>Tritrichomonadida</taxon>
        <taxon>Tritrichomonadidae</taxon>
        <taxon>Tritrichomonas</taxon>
    </lineage>
</organism>